<dbReference type="RefSeq" id="WP_131356867.1">
    <property type="nucleotide sequence ID" value="NZ_SJKB01000005.1"/>
</dbReference>
<dbReference type="Proteomes" id="UP000291144">
    <property type="component" value="Unassembled WGS sequence"/>
</dbReference>
<proteinExistence type="predicted"/>
<evidence type="ECO:0000313" key="2">
    <source>
        <dbReference type="Proteomes" id="UP000291144"/>
    </source>
</evidence>
<dbReference type="SUPFAM" id="SSF53822">
    <property type="entry name" value="Periplasmic binding protein-like I"/>
    <property type="match status" value="1"/>
</dbReference>
<comment type="caution">
    <text evidence="1">The sequence shown here is derived from an EMBL/GenBank/DDBJ whole genome shotgun (WGS) entry which is preliminary data.</text>
</comment>
<keyword evidence="2" id="KW-1185">Reference proteome</keyword>
<protein>
    <submittedName>
        <fullName evidence="1">Uncharacterized protein</fullName>
    </submittedName>
</protein>
<evidence type="ECO:0000313" key="1">
    <source>
        <dbReference type="EMBL" id="TCC61006.1"/>
    </source>
</evidence>
<accession>A0A4R0KPW4</accession>
<dbReference type="InterPro" id="IPR028082">
    <property type="entry name" value="Peripla_BP_I"/>
</dbReference>
<sequence length="902" mass="99576">MPTPVFENGDAFYQLLTRLVSRPAHGELPEDIKGRDGIPVVRLVCDDDVDLADGVRKSLSEATPVSVPHEFIDVSRSWAKVGNDRPDLSHDGEESWLRAELYRRILVELAEEFSSASNARDSRVRFRRFGLVNWLLESTHTKQGLDDPHDRRLLQRLRARELRRGRLWAALRSPGGEVALHERVPWWGWILALYVVPAVWFRAWRVLGSEYRWLLRQPYMAPGDPGTFVGFALRLAQPRRERENPDQIGKLMINAFLEDLRVAYRRRFWRRRAWRRTAYCIAFLKGADDDNCGNAFIRSLIDVRNETGLFDPLLVIAGTPRAPGSQPRAGFDPLQTYKTWAFKFGTAKRSRQAKDWYLVLDVPTPLTADDESYDELLERVEPAQVIKLPATLEWGRRRVTVTAGVMAAVVVLAGCVYALNDLKDWQREHCDLSSSNPDAGTLRRQATGECVGIAPNGYAFGVPDEDVRDTLATIARQNDEADRLHEASPRRRVVTLVHISALLGGSGRQYAREALQGVASAQRRQLDKQGETDPVLRIFPASAGSNMQFGPAVVGLLQDMMRADPTIVGVTGLDQSRQATITTIHELTKIGLPMVATTLSADVLDQQSPLYYQVGPQNRREAAIAAAYANHLVSQGKVRRTVRVVYSSDPTDEYSKNLRDDADRSFATAGFTVQDLSFVPSPAPAGLSGDGARSVGEGACGYRGLVFFAGRSEDFAKVLEGANDVCGSTPPTFLGGDDVARFAADPQQRATYPRVPFDFLDFTPGTATCESASDLYSTMKDLFPRECEKVKNSSLDGHASLAFDAVNLFLKAVGRLQDTAPGLPLTPAAVWHGLSSIHGKAALDGESGQIDFGGLVDQHIPVDKLVSVQHVDGRKAPSQIGFCGKRGGLRPSAWCPPARAID</sequence>
<organism evidence="1 2">
    <name type="scientific">Kribbella pittospori</name>
    <dbReference type="NCBI Taxonomy" id="722689"/>
    <lineage>
        <taxon>Bacteria</taxon>
        <taxon>Bacillati</taxon>
        <taxon>Actinomycetota</taxon>
        <taxon>Actinomycetes</taxon>
        <taxon>Propionibacteriales</taxon>
        <taxon>Kribbellaceae</taxon>
        <taxon>Kribbella</taxon>
    </lineage>
</organism>
<gene>
    <name evidence="1" type="ORF">E0H73_17260</name>
</gene>
<name>A0A4R0KPW4_9ACTN</name>
<dbReference type="Gene3D" id="3.40.50.2300">
    <property type="match status" value="2"/>
</dbReference>
<dbReference type="EMBL" id="SJKB01000005">
    <property type="protein sequence ID" value="TCC61006.1"/>
    <property type="molecule type" value="Genomic_DNA"/>
</dbReference>
<dbReference type="AlphaFoldDB" id="A0A4R0KPW4"/>
<reference evidence="1 2" key="1">
    <citation type="submission" date="2019-02" db="EMBL/GenBank/DDBJ databases">
        <title>Kribbella capetownensis sp. nov. and Kribbella speibonae sp. nov., isolated from soil.</title>
        <authorList>
            <person name="Curtis S.M."/>
            <person name="Norton I."/>
            <person name="Everest G.J."/>
            <person name="Meyers P.R."/>
        </authorList>
    </citation>
    <scope>NUCLEOTIDE SEQUENCE [LARGE SCALE GENOMIC DNA]</scope>
    <source>
        <strain evidence="1 2">NRRL B-24813</strain>
    </source>
</reference>
<dbReference type="OrthoDB" id="3440574at2"/>